<dbReference type="AlphaFoldDB" id="D3PAI3"/>
<dbReference type="HAMAP" id="MF_01463_B">
    <property type="entry name" value="SecD_B"/>
    <property type="match status" value="1"/>
</dbReference>
<comment type="similarity">
    <text evidence="10">Belongs to the SecD/SecF family. SecD subfamily.</text>
</comment>
<dbReference type="FunFam" id="3.30.1360.200:FF:000002">
    <property type="entry name" value="Preprotein translocase subunit SecD"/>
    <property type="match status" value="1"/>
</dbReference>
<evidence type="ECO:0000256" key="3">
    <source>
        <dbReference type="ARBA" id="ARBA00022475"/>
    </source>
</evidence>
<evidence type="ECO:0000256" key="5">
    <source>
        <dbReference type="ARBA" id="ARBA00022692"/>
    </source>
</evidence>
<dbReference type="SUPFAM" id="SSF82866">
    <property type="entry name" value="Multidrug efflux transporter AcrB transmembrane domain"/>
    <property type="match status" value="1"/>
</dbReference>
<dbReference type="InterPro" id="IPR048631">
    <property type="entry name" value="SecD_1st"/>
</dbReference>
<dbReference type="EMBL" id="AP011529">
    <property type="protein sequence ID" value="BAI79606.1"/>
    <property type="molecule type" value="Genomic_DNA"/>
</dbReference>
<dbReference type="GO" id="GO:0043952">
    <property type="term" value="P:protein transport by the Sec complex"/>
    <property type="evidence" value="ECO:0007669"/>
    <property type="project" value="UniProtKB-UniRule"/>
</dbReference>
<keyword evidence="5 10" id="KW-0812">Transmembrane</keyword>
<proteinExistence type="inferred from homology"/>
<gene>
    <name evidence="10 14" type="primary">secD</name>
    <name evidence="14" type="ordered locus">DEFDS_0094</name>
</gene>
<feature type="transmembrane region" description="Helical" evidence="10">
    <location>
        <begin position="353"/>
        <end position="372"/>
    </location>
</feature>
<evidence type="ECO:0000256" key="2">
    <source>
        <dbReference type="ARBA" id="ARBA00022448"/>
    </source>
</evidence>
<sequence length="514" mass="56571">MKYKFRWAIIFIVVIGSLISLYPINEKIKLGLDLRGGMYVLLGVDVDKAVDAKLDTLVTQIKKDLRNEEIGFNFVKKEKDKIVIALKDNSVDKMKKLLSKNYPILKESSISENELLVEYQLDPKEVQKIKDYAVEQAAQVIRNRVDQFGVTEPIIQRQGEKNILVQLPGITDPDRALKLIGKTAQLKFYLVDDTVTSSDIASGNIPFDDIILYKKVIDKRTGKVIENTPFALKRDAVLTGDYLVDAEVRISSQFNEPYVLIKFDSAGAKLFGEITKNNVGKRLAIVLDNNVYSAPVIREAIMGGEAQITGNFTMEEAKDLAIVLRAGSLPAPVKVLENRTVGPSLGKDSIQKGIKASLIGLILVIGFMAVYYKFSGIIADIALLLNLVIILGVMGMFKATLTLPGIAGLILTIGMSVDANVLIFERIREEVRLGRTALSAIEAGFEKAMSTILDANITTLIAAVVLFQFGTGPVKGFAVTLSIGILASMFTAIFVSRTIFLQLYETKKSRKLSI</sequence>
<dbReference type="NCBIfam" id="TIGR01129">
    <property type="entry name" value="secD"/>
    <property type="match status" value="1"/>
</dbReference>
<dbReference type="Proteomes" id="UP000001520">
    <property type="component" value="Chromosome"/>
</dbReference>
<dbReference type="PANTHER" id="PTHR30081:SF1">
    <property type="entry name" value="PROTEIN TRANSLOCASE SUBUNIT SECD"/>
    <property type="match status" value="1"/>
</dbReference>
<dbReference type="eggNOG" id="COG0342">
    <property type="taxonomic scope" value="Bacteria"/>
</dbReference>
<name>D3PAI3_DEFDS</name>
<dbReference type="Pfam" id="PF02355">
    <property type="entry name" value="SecD_SecF_C"/>
    <property type="match status" value="1"/>
</dbReference>
<protein>
    <recommendedName>
        <fullName evidence="10">Protein translocase subunit SecD</fullName>
    </recommendedName>
</protein>
<dbReference type="GO" id="GO:0065002">
    <property type="term" value="P:intracellular protein transmembrane transport"/>
    <property type="evidence" value="ECO:0007669"/>
    <property type="project" value="UniProtKB-UniRule"/>
</dbReference>
<keyword evidence="8 10" id="KW-0811">Translocation</keyword>
<keyword evidence="7 10" id="KW-1133">Transmembrane helix</keyword>
<dbReference type="PRINTS" id="PR00702">
    <property type="entry name" value="ACRIFLAVINRP"/>
</dbReference>
<comment type="function">
    <text evidence="10">Part of the Sec protein translocase complex. Interacts with the SecYEG preprotein conducting channel. SecDF uses the proton motive force (PMF) to complete protein translocation after the ATP-dependent function of SecA.</text>
</comment>
<evidence type="ECO:0000256" key="8">
    <source>
        <dbReference type="ARBA" id="ARBA00023010"/>
    </source>
</evidence>
<dbReference type="InterPro" id="IPR005791">
    <property type="entry name" value="SecD"/>
</dbReference>
<feature type="transmembrane region" description="Helical" evidence="10">
    <location>
        <begin position="377"/>
        <end position="397"/>
    </location>
</feature>
<dbReference type="STRING" id="639282.DEFDS_0094"/>
<dbReference type="FunFam" id="1.20.1640.10:FF:000004">
    <property type="entry name" value="Protein translocase subunit SecD"/>
    <property type="match status" value="1"/>
</dbReference>
<dbReference type="InterPro" id="IPR054384">
    <property type="entry name" value="SecDF_P1_head"/>
</dbReference>
<evidence type="ECO:0000259" key="11">
    <source>
        <dbReference type="Pfam" id="PF02355"/>
    </source>
</evidence>
<evidence type="ECO:0000256" key="9">
    <source>
        <dbReference type="ARBA" id="ARBA00023136"/>
    </source>
</evidence>
<evidence type="ECO:0000256" key="6">
    <source>
        <dbReference type="ARBA" id="ARBA00022927"/>
    </source>
</evidence>
<dbReference type="Gene3D" id="3.30.70.3400">
    <property type="match status" value="2"/>
</dbReference>
<reference evidence="14 15" key="1">
    <citation type="journal article" date="2010" name="DNA Res.">
        <title>Bacterial lifestyle in a deep-sea hydrothermal vent chimney revealed by the genome sequence of the thermophilic bacterium Deferribacter desulfuricans SSM1.</title>
        <authorList>
            <person name="Takaki Y."/>
            <person name="Shimamura S."/>
            <person name="Nakagawa S."/>
            <person name="Fukuhara Y."/>
            <person name="Horikawa H."/>
            <person name="Ankai A."/>
            <person name="Harada T."/>
            <person name="Hosoyama A."/>
            <person name="Oguchi A."/>
            <person name="Fukui S."/>
            <person name="Fujita N."/>
            <person name="Takami H."/>
            <person name="Takai K."/>
        </authorList>
    </citation>
    <scope>NUCLEOTIDE SEQUENCE [LARGE SCALE GENOMIC DNA]</scope>
    <source>
        <strain evidence="15">DSM 14783 / JCM 11476 / NBRC 101012 / SSM1</strain>
    </source>
</reference>
<evidence type="ECO:0000313" key="14">
    <source>
        <dbReference type="EMBL" id="BAI79606.1"/>
    </source>
</evidence>
<keyword evidence="15" id="KW-1185">Reference proteome</keyword>
<dbReference type="RefSeq" id="WP_013006854.1">
    <property type="nucleotide sequence ID" value="NC_013939.1"/>
</dbReference>
<evidence type="ECO:0000256" key="10">
    <source>
        <dbReference type="HAMAP-Rule" id="MF_01463"/>
    </source>
</evidence>
<feature type="transmembrane region" description="Helical" evidence="10">
    <location>
        <begin position="7"/>
        <end position="24"/>
    </location>
</feature>
<accession>D3PAI3</accession>
<dbReference type="Gene3D" id="3.30.1360.200">
    <property type="match status" value="1"/>
</dbReference>
<evidence type="ECO:0000259" key="13">
    <source>
        <dbReference type="Pfam" id="PF22599"/>
    </source>
</evidence>
<evidence type="ECO:0000256" key="1">
    <source>
        <dbReference type="ARBA" id="ARBA00004651"/>
    </source>
</evidence>
<dbReference type="HOGENOM" id="CLU_007894_4_3_0"/>
<dbReference type="Pfam" id="PF21760">
    <property type="entry name" value="SecD_1st"/>
    <property type="match status" value="1"/>
</dbReference>
<keyword evidence="9 10" id="KW-0472">Membrane</keyword>
<feature type="transmembrane region" description="Helical" evidence="10">
    <location>
        <begin position="403"/>
        <end position="424"/>
    </location>
</feature>
<keyword evidence="3 10" id="KW-1003">Cell membrane</keyword>
<feature type="domain" description="Protein export membrane protein SecD/SecF C-terminal" evidence="11">
    <location>
        <begin position="334"/>
        <end position="505"/>
    </location>
</feature>
<comment type="subcellular location">
    <subcellularLocation>
        <location evidence="10">Cell inner membrane</location>
        <topology evidence="10">Multi-pass membrane protein</topology>
    </subcellularLocation>
    <subcellularLocation>
        <location evidence="1">Cell membrane</location>
        <topology evidence="1">Multi-pass membrane protein</topology>
    </subcellularLocation>
</comment>
<feature type="domain" description="SecDF P1 head subdomain" evidence="13">
    <location>
        <begin position="226"/>
        <end position="331"/>
    </location>
</feature>
<keyword evidence="6 10" id="KW-0653">Protein transport</keyword>
<feature type="transmembrane region" description="Helical" evidence="10">
    <location>
        <begin position="452"/>
        <end position="471"/>
    </location>
</feature>
<dbReference type="PANTHER" id="PTHR30081">
    <property type="entry name" value="PROTEIN-EXPORT MEMBRANE PROTEIN SEC"/>
    <property type="match status" value="1"/>
</dbReference>
<organism evidence="14 15">
    <name type="scientific">Deferribacter desulfuricans (strain DSM 14783 / JCM 11476 / NBRC 101012 / SSM1)</name>
    <dbReference type="NCBI Taxonomy" id="639282"/>
    <lineage>
        <taxon>Bacteria</taxon>
        <taxon>Pseudomonadati</taxon>
        <taxon>Deferribacterota</taxon>
        <taxon>Deferribacteres</taxon>
        <taxon>Deferribacterales</taxon>
        <taxon>Deferribacteraceae</taxon>
        <taxon>Deferribacter</taxon>
    </lineage>
</organism>
<dbReference type="Pfam" id="PF22599">
    <property type="entry name" value="SecDF_P1_head"/>
    <property type="match status" value="1"/>
</dbReference>
<evidence type="ECO:0000259" key="12">
    <source>
        <dbReference type="Pfam" id="PF21760"/>
    </source>
</evidence>
<feature type="domain" description="Protein translocase subunit SecDF P1" evidence="12">
    <location>
        <begin position="134"/>
        <end position="193"/>
    </location>
</feature>
<comment type="subunit">
    <text evidence="10">Forms a complex with SecF. Part of the essential Sec protein translocation apparatus which comprises SecA, SecYEG and auxiliary proteins SecDF. Other proteins may also be involved.</text>
</comment>
<evidence type="ECO:0000256" key="4">
    <source>
        <dbReference type="ARBA" id="ARBA00022519"/>
    </source>
</evidence>
<dbReference type="KEGG" id="ddf:DEFDS_0094"/>
<evidence type="ECO:0000256" key="7">
    <source>
        <dbReference type="ARBA" id="ARBA00022989"/>
    </source>
</evidence>
<dbReference type="NCBIfam" id="TIGR00916">
    <property type="entry name" value="2A0604s01"/>
    <property type="match status" value="1"/>
</dbReference>
<dbReference type="GO" id="GO:0005886">
    <property type="term" value="C:plasma membrane"/>
    <property type="evidence" value="ECO:0007669"/>
    <property type="project" value="UniProtKB-SubCell"/>
</dbReference>
<dbReference type="GO" id="GO:0006605">
    <property type="term" value="P:protein targeting"/>
    <property type="evidence" value="ECO:0007669"/>
    <property type="project" value="UniProtKB-UniRule"/>
</dbReference>
<dbReference type="InterPro" id="IPR022813">
    <property type="entry name" value="SecD/SecF_arch_bac"/>
</dbReference>
<keyword evidence="4 10" id="KW-0997">Cell inner membrane</keyword>
<dbReference type="GO" id="GO:0015450">
    <property type="term" value="F:protein-transporting ATPase activity"/>
    <property type="evidence" value="ECO:0007669"/>
    <property type="project" value="InterPro"/>
</dbReference>
<dbReference type="InterPro" id="IPR048634">
    <property type="entry name" value="SecD_SecF_C"/>
</dbReference>
<dbReference type="InterPro" id="IPR055344">
    <property type="entry name" value="SecD_SecF_C_bact"/>
</dbReference>
<feature type="transmembrane region" description="Helical" evidence="10">
    <location>
        <begin position="477"/>
        <end position="500"/>
    </location>
</feature>
<dbReference type="Gene3D" id="1.20.1640.10">
    <property type="entry name" value="Multidrug efflux transporter AcrB transmembrane domain"/>
    <property type="match status" value="1"/>
</dbReference>
<keyword evidence="2 10" id="KW-0813">Transport</keyword>
<dbReference type="InterPro" id="IPR001036">
    <property type="entry name" value="Acrflvin-R"/>
</dbReference>
<evidence type="ECO:0000313" key="15">
    <source>
        <dbReference type="Proteomes" id="UP000001520"/>
    </source>
</evidence>
<dbReference type="OrthoDB" id="9805019at2"/>